<proteinExistence type="predicted"/>
<protein>
    <submittedName>
        <fullName evidence="1">Uncharacterized protein</fullName>
    </submittedName>
</protein>
<keyword evidence="2" id="KW-1185">Reference proteome</keyword>
<gene>
    <name evidence="1" type="ORF">VCO01S_31360</name>
</gene>
<dbReference type="EMBL" id="BJLH01000015">
    <property type="protein sequence ID" value="GEA61943.1"/>
    <property type="molecule type" value="Genomic_DNA"/>
</dbReference>
<dbReference type="AlphaFoldDB" id="A0A4Y3IR30"/>
<dbReference type="Proteomes" id="UP000318242">
    <property type="component" value="Unassembled WGS sequence"/>
</dbReference>
<name>A0A4Y3IR30_9VIBR</name>
<sequence length="116" mass="13587">MIKPISIQTYLKSYQQGNSVNSEEEREIAEVIYIWYTEGFSILQNLKSIEISNKEKYLEVQENLVKKYDFTILSLLANKVYQNAFKNILSMLIEDEVKSHLSKLLLLSYSSKNQLQ</sequence>
<comment type="caution">
    <text evidence="1">The sequence shown here is derived from an EMBL/GenBank/DDBJ whole genome shotgun (WGS) entry which is preliminary data.</text>
</comment>
<evidence type="ECO:0000313" key="1">
    <source>
        <dbReference type="EMBL" id="GEA61943.1"/>
    </source>
</evidence>
<dbReference type="RefSeq" id="WP_141272320.1">
    <property type="nucleotide sequence ID" value="NZ_BJLH01000015.1"/>
</dbReference>
<dbReference type="OrthoDB" id="5876746at2"/>
<evidence type="ECO:0000313" key="2">
    <source>
        <dbReference type="Proteomes" id="UP000318242"/>
    </source>
</evidence>
<reference evidence="1 2" key="1">
    <citation type="submission" date="2019-06" db="EMBL/GenBank/DDBJ databases">
        <title>Whole genome shotgun sequence of Vibrio comitans NBRC 102076.</title>
        <authorList>
            <person name="Hosoyama A."/>
            <person name="Uohara A."/>
            <person name="Ohji S."/>
            <person name="Ichikawa N."/>
        </authorList>
    </citation>
    <scope>NUCLEOTIDE SEQUENCE [LARGE SCALE GENOMIC DNA]</scope>
    <source>
        <strain evidence="1 2">NBRC 102076</strain>
    </source>
</reference>
<organism evidence="1 2">
    <name type="scientific">Vibrio comitans NBRC 102076</name>
    <dbReference type="NCBI Taxonomy" id="1219078"/>
    <lineage>
        <taxon>Bacteria</taxon>
        <taxon>Pseudomonadati</taxon>
        <taxon>Pseudomonadota</taxon>
        <taxon>Gammaproteobacteria</taxon>
        <taxon>Vibrionales</taxon>
        <taxon>Vibrionaceae</taxon>
        <taxon>Vibrio</taxon>
    </lineage>
</organism>
<accession>A0A4Y3IR30</accession>